<dbReference type="EMBL" id="BKCP01010626">
    <property type="protein sequence ID" value="GER53709.1"/>
    <property type="molecule type" value="Genomic_DNA"/>
</dbReference>
<keyword evidence="2" id="KW-1185">Reference proteome</keyword>
<protein>
    <submittedName>
        <fullName evidence="1">Cap-specific mRNA nucleoside-2-O-methyltransferase</fullName>
    </submittedName>
</protein>
<sequence>TSNGTAATRPIVKIVGNSDPPAASRRSLTVATRLIDRIRLRPCRERLHPSGSHNDRSSRDKHKFRPCLRLWRNPIVSSKCAAAEHGATPNHLPDKYLSDGIGLELTETATAVDGKAEEGKLLRNLIVNLLSLRAPGMVRGHKGSILWARKKAHISEGGRLMLAEL</sequence>
<dbReference type="GO" id="GO:0032259">
    <property type="term" value="P:methylation"/>
    <property type="evidence" value="ECO:0007669"/>
    <property type="project" value="UniProtKB-KW"/>
</dbReference>
<organism evidence="1 2">
    <name type="scientific">Striga asiatica</name>
    <name type="common">Asiatic witchweed</name>
    <name type="synonym">Buchnera asiatica</name>
    <dbReference type="NCBI Taxonomy" id="4170"/>
    <lineage>
        <taxon>Eukaryota</taxon>
        <taxon>Viridiplantae</taxon>
        <taxon>Streptophyta</taxon>
        <taxon>Embryophyta</taxon>
        <taxon>Tracheophyta</taxon>
        <taxon>Spermatophyta</taxon>
        <taxon>Magnoliopsida</taxon>
        <taxon>eudicotyledons</taxon>
        <taxon>Gunneridae</taxon>
        <taxon>Pentapetalae</taxon>
        <taxon>asterids</taxon>
        <taxon>lamiids</taxon>
        <taxon>Lamiales</taxon>
        <taxon>Orobanchaceae</taxon>
        <taxon>Buchnereae</taxon>
        <taxon>Striga</taxon>
    </lineage>
</organism>
<evidence type="ECO:0000313" key="2">
    <source>
        <dbReference type="Proteomes" id="UP000325081"/>
    </source>
</evidence>
<dbReference type="AlphaFoldDB" id="A0A5A7R851"/>
<comment type="caution">
    <text evidence="1">The sequence shown here is derived from an EMBL/GenBank/DDBJ whole genome shotgun (WGS) entry which is preliminary data.</text>
</comment>
<evidence type="ECO:0000313" key="1">
    <source>
        <dbReference type="EMBL" id="GER53709.1"/>
    </source>
</evidence>
<keyword evidence="1" id="KW-0808">Transferase</keyword>
<keyword evidence="1" id="KW-0489">Methyltransferase</keyword>
<dbReference type="GO" id="GO:0008168">
    <property type="term" value="F:methyltransferase activity"/>
    <property type="evidence" value="ECO:0007669"/>
    <property type="project" value="UniProtKB-KW"/>
</dbReference>
<accession>A0A5A7R851</accession>
<feature type="non-terminal residue" evidence="1">
    <location>
        <position position="1"/>
    </location>
</feature>
<feature type="non-terminal residue" evidence="1">
    <location>
        <position position="165"/>
    </location>
</feature>
<dbReference type="Proteomes" id="UP000325081">
    <property type="component" value="Unassembled WGS sequence"/>
</dbReference>
<name>A0A5A7R851_STRAF</name>
<gene>
    <name evidence="1" type="ORF">STAS_31244</name>
</gene>
<proteinExistence type="predicted"/>
<reference evidence="2" key="1">
    <citation type="journal article" date="2019" name="Curr. Biol.">
        <title>Genome Sequence of Striga asiatica Provides Insight into the Evolution of Plant Parasitism.</title>
        <authorList>
            <person name="Yoshida S."/>
            <person name="Kim S."/>
            <person name="Wafula E.K."/>
            <person name="Tanskanen J."/>
            <person name="Kim Y.M."/>
            <person name="Honaas L."/>
            <person name="Yang Z."/>
            <person name="Spallek T."/>
            <person name="Conn C.E."/>
            <person name="Ichihashi Y."/>
            <person name="Cheong K."/>
            <person name="Cui S."/>
            <person name="Der J.P."/>
            <person name="Gundlach H."/>
            <person name="Jiao Y."/>
            <person name="Hori C."/>
            <person name="Ishida J.K."/>
            <person name="Kasahara H."/>
            <person name="Kiba T."/>
            <person name="Kim M.S."/>
            <person name="Koo N."/>
            <person name="Laohavisit A."/>
            <person name="Lee Y.H."/>
            <person name="Lumba S."/>
            <person name="McCourt P."/>
            <person name="Mortimer J.C."/>
            <person name="Mutuku J.M."/>
            <person name="Nomura T."/>
            <person name="Sasaki-Sekimoto Y."/>
            <person name="Seto Y."/>
            <person name="Wang Y."/>
            <person name="Wakatake T."/>
            <person name="Sakakibara H."/>
            <person name="Demura T."/>
            <person name="Yamaguchi S."/>
            <person name="Yoneyama K."/>
            <person name="Manabe R.I."/>
            <person name="Nelson D.C."/>
            <person name="Schulman A.H."/>
            <person name="Timko M.P."/>
            <person name="dePamphilis C.W."/>
            <person name="Choi D."/>
            <person name="Shirasu K."/>
        </authorList>
    </citation>
    <scope>NUCLEOTIDE SEQUENCE [LARGE SCALE GENOMIC DNA]</scope>
    <source>
        <strain evidence="2">cv. UVA1</strain>
    </source>
</reference>